<reference evidence="2 3" key="1">
    <citation type="submission" date="2019-11" db="EMBL/GenBank/DDBJ databases">
        <title>Whole-genome sequence of a the green, strictly anaerobic photosynthetic bacterium Heliobacillus mobilis DSM 6151.</title>
        <authorList>
            <person name="Kyndt J.A."/>
            <person name="Meyer T.E."/>
        </authorList>
    </citation>
    <scope>NUCLEOTIDE SEQUENCE [LARGE SCALE GENOMIC DNA]</scope>
    <source>
        <strain evidence="2 3">DSM 6151</strain>
    </source>
</reference>
<accession>A0A6I3SQI2</accession>
<evidence type="ECO:0000313" key="3">
    <source>
        <dbReference type="Proteomes" id="UP000430670"/>
    </source>
</evidence>
<dbReference type="InterPro" id="IPR003533">
    <property type="entry name" value="Doublecortin_dom"/>
</dbReference>
<keyword evidence="3" id="KW-1185">Reference proteome</keyword>
<dbReference type="EMBL" id="WNKU01000048">
    <property type="protein sequence ID" value="MTV50955.1"/>
    <property type="molecule type" value="Genomic_DNA"/>
</dbReference>
<feature type="domain" description="Doublecortin" evidence="1">
    <location>
        <begin position="35"/>
        <end position="98"/>
    </location>
</feature>
<comment type="caution">
    <text evidence="2">The sequence shown here is derived from an EMBL/GenBank/DDBJ whole genome shotgun (WGS) entry which is preliminary data.</text>
</comment>
<name>A0A6I3SQI2_HELMO</name>
<dbReference type="Proteomes" id="UP000430670">
    <property type="component" value="Unassembled WGS sequence"/>
</dbReference>
<dbReference type="GO" id="GO:0035556">
    <property type="term" value="P:intracellular signal transduction"/>
    <property type="evidence" value="ECO:0007669"/>
    <property type="project" value="InterPro"/>
</dbReference>
<evidence type="ECO:0000313" key="2">
    <source>
        <dbReference type="EMBL" id="MTV50955.1"/>
    </source>
</evidence>
<sequence>MQRAYRVNYQASVVEGERSNAHRLLLFYAVECGLKAILLLRKGEDYSNGSKVVELFGRISHNINALLDELRAGVELHLPSTKMRKIRYSDGNEYERHVCSKEYNQMWRYGGTSDTLEDSVLEGKLENILRWIEGELR</sequence>
<organism evidence="2 3">
    <name type="scientific">Heliobacterium mobile</name>
    <name type="common">Heliobacillus mobilis</name>
    <dbReference type="NCBI Taxonomy" id="28064"/>
    <lineage>
        <taxon>Bacteria</taxon>
        <taxon>Bacillati</taxon>
        <taxon>Bacillota</taxon>
        <taxon>Clostridia</taxon>
        <taxon>Eubacteriales</taxon>
        <taxon>Heliobacteriaceae</taxon>
        <taxon>Heliobacterium</taxon>
    </lineage>
</organism>
<dbReference type="AlphaFoldDB" id="A0A6I3SQI2"/>
<evidence type="ECO:0000259" key="1">
    <source>
        <dbReference type="PROSITE" id="PS50309"/>
    </source>
</evidence>
<proteinExistence type="predicted"/>
<dbReference type="PROSITE" id="PS50309">
    <property type="entry name" value="DC"/>
    <property type="match status" value="1"/>
</dbReference>
<dbReference type="OrthoDB" id="5420191at2"/>
<gene>
    <name evidence="2" type="ORF">GJ688_18730</name>
</gene>
<protein>
    <recommendedName>
        <fullName evidence="1">Doublecortin domain-containing protein</fullName>
    </recommendedName>
</protein>